<dbReference type="InterPro" id="IPR019180">
    <property type="entry name" value="Oxidoreductase-like_N"/>
</dbReference>
<keyword evidence="4" id="KW-1185">Reference proteome</keyword>
<proteinExistence type="predicted"/>
<accession>A0A9W7ZRM8</accession>
<dbReference type="PANTHER" id="PTHR21193:SF3">
    <property type="entry name" value="OXIDOREDUCTASE-LIKE DOMAIN-CONTAINING PROTEIN 1"/>
    <property type="match status" value="1"/>
</dbReference>
<dbReference type="EMBL" id="JANBPT010000986">
    <property type="protein sequence ID" value="KAJ1910955.1"/>
    <property type="molecule type" value="Genomic_DNA"/>
</dbReference>
<dbReference type="InterPro" id="IPR039251">
    <property type="entry name" value="OXLD1"/>
</dbReference>
<organism evidence="3 4">
    <name type="scientific">Tieghemiomyces parasiticus</name>
    <dbReference type="NCBI Taxonomy" id="78921"/>
    <lineage>
        <taxon>Eukaryota</taxon>
        <taxon>Fungi</taxon>
        <taxon>Fungi incertae sedis</taxon>
        <taxon>Zoopagomycota</taxon>
        <taxon>Kickxellomycotina</taxon>
        <taxon>Dimargaritomycetes</taxon>
        <taxon>Dimargaritales</taxon>
        <taxon>Dimargaritaceae</taxon>
        <taxon>Tieghemiomyces</taxon>
    </lineage>
</organism>
<dbReference type="AlphaFoldDB" id="A0A9W7ZRM8"/>
<feature type="compositionally biased region" description="Basic and acidic residues" evidence="1">
    <location>
        <begin position="32"/>
        <end position="50"/>
    </location>
</feature>
<feature type="region of interest" description="Disordered" evidence="1">
    <location>
        <begin position="32"/>
        <end position="53"/>
    </location>
</feature>
<evidence type="ECO:0000313" key="3">
    <source>
        <dbReference type="EMBL" id="KAJ1910955.1"/>
    </source>
</evidence>
<protein>
    <recommendedName>
        <fullName evidence="2">Oxidoreductase-like domain-containing protein</fullName>
    </recommendedName>
</protein>
<dbReference type="PANTHER" id="PTHR21193">
    <property type="entry name" value="OXIDOREDUCTASE-LIKE DOMAIN-CONTAINING PROTEIN 1"/>
    <property type="match status" value="1"/>
</dbReference>
<comment type="caution">
    <text evidence="3">The sequence shown here is derived from an EMBL/GenBank/DDBJ whole genome shotgun (WGS) entry which is preliminary data.</text>
</comment>
<evidence type="ECO:0000259" key="2">
    <source>
        <dbReference type="Pfam" id="PF09791"/>
    </source>
</evidence>
<evidence type="ECO:0000313" key="4">
    <source>
        <dbReference type="Proteomes" id="UP001150569"/>
    </source>
</evidence>
<dbReference type="Proteomes" id="UP001150569">
    <property type="component" value="Unassembled WGS sequence"/>
</dbReference>
<evidence type="ECO:0000256" key="1">
    <source>
        <dbReference type="SAM" id="MobiDB-lite"/>
    </source>
</evidence>
<gene>
    <name evidence="3" type="ORF">IWQ60_010383</name>
</gene>
<name>A0A9W7ZRM8_9FUNG</name>
<dbReference type="Pfam" id="PF09791">
    <property type="entry name" value="Oxidored-like"/>
    <property type="match status" value="1"/>
</dbReference>
<feature type="domain" description="Oxidoreductase-like" evidence="2">
    <location>
        <begin position="50"/>
        <end position="85"/>
    </location>
</feature>
<reference evidence="3" key="1">
    <citation type="submission" date="2022-07" db="EMBL/GenBank/DDBJ databases">
        <title>Phylogenomic reconstructions and comparative analyses of Kickxellomycotina fungi.</title>
        <authorList>
            <person name="Reynolds N.K."/>
            <person name="Stajich J.E."/>
            <person name="Barry K."/>
            <person name="Grigoriev I.V."/>
            <person name="Crous P."/>
            <person name="Smith M.E."/>
        </authorList>
    </citation>
    <scope>NUCLEOTIDE SEQUENCE</scope>
    <source>
        <strain evidence="3">RSA 861</strain>
    </source>
</reference>
<dbReference type="OrthoDB" id="10064411at2759"/>
<sequence>MPRPAAVTAAPSASPVTATTLLNRNEIANDRSYEPIAADGRRRTPTHRTEAPTSDMCCMSGCARCVWDIYNDDLQDFEKQIEAVRTAYRAAGLPPPAKLRQLETTAAEDQALNPLAAASAGLAAAPSQPTSPADAAMKAFQELERKLSQK</sequence>